<proteinExistence type="predicted"/>
<protein>
    <submittedName>
        <fullName evidence="2">Putative secreted protein</fullName>
    </submittedName>
</protein>
<feature type="compositionally biased region" description="Basic and acidic residues" evidence="1">
    <location>
        <begin position="76"/>
        <end position="85"/>
    </location>
</feature>
<evidence type="ECO:0000313" key="2">
    <source>
        <dbReference type="EMBL" id="JAW15373.1"/>
    </source>
</evidence>
<evidence type="ECO:0000256" key="1">
    <source>
        <dbReference type="SAM" id="MobiDB-lite"/>
    </source>
</evidence>
<dbReference type="AlphaFoldDB" id="A0A224Y3X1"/>
<dbReference type="EMBL" id="GFTR01001053">
    <property type="protein sequence ID" value="JAW15373.1"/>
    <property type="molecule type" value="Transcribed_RNA"/>
</dbReference>
<sequence length="85" mass="9515">MASFFSDFLLFAFLLCFCFPLCFVCFLSACLHWRPPLADLPPRSRLLLPPRDTLLDCCLRPPAARPPLGGVLSLADSRESEESLN</sequence>
<feature type="region of interest" description="Disordered" evidence="1">
    <location>
        <begin position="64"/>
        <end position="85"/>
    </location>
</feature>
<organism evidence="2">
    <name type="scientific">Panstrongylus lignarius</name>
    <dbReference type="NCBI Taxonomy" id="156445"/>
    <lineage>
        <taxon>Eukaryota</taxon>
        <taxon>Metazoa</taxon>
        <taxon>Ecdysozoa</taxon>
        <taxon>Arthropoda</taxon>
        <taxon>Hexapoda</taxon>
        <taxon>Insecta</taxon>
        <taxon>Pterygota</taxon>
        <taxon>Neoptera</taxon>
        <taxon>Paraneoptera</taxon>
        <taxon>Hemiptera</taxon>
        <taxon>Heteroptera</taxon>
        <taxon>Panheteroptera</taxon>
        <taxon>Cimicomorpha</taxon>
        <taxon>Reduviidae</taxon>
        <taxon>Triatominae</taxon>
        <taxon>Panstrongylus</taxon>
    </lineage>
</organism>
<accession>A0A224Y3X1</accession>
<reference evidence="2" key="1">
    <citation type="journal article" date="2018" name="PLoS Negl. Trop. Dis.">
        <title>An insight into the salivary gland and fat body transcriptome of Panstrongylus lignarius (Hemiptera: Heteroptera), the main vector of Chagas disease in Peru.</title>
        <authorList>
            <person name="Nevoa J.C."/>
            <person name="Mendes M.T."/>
            <person name="da Silva M.V."/>
            <person name="Soares S.C."/>
            <person name="Oliveira C.J.F."/>
            <person name="Ribeiro J.M.C."/>
        </authorList>
    </citation>
    <scope>NUCLEOTIDE SEQUENCE</scope>
</reference>
<name>A0A224Y3X1_9HEMI</name>